<dbReference type="EMBL" id="BGPR01008092">
    <property type="protein sequence ID" value="GBN31526.1"/>
    <property type="molecule type" value="Genomic_DNA"/>
</dbReference>
<dbReference type="OrthoDB" id="6434680at2759"/>
<organism evidence="1 2">
    <name type="scientific">Araneus ventricosus</name>
    <name type="common">Orbweaver spider</name>
    <name type="synonym">Epeira ventricosa</name>
    <dbReference type="NCBI Taxonomy" id="182803"/>
    <lineage>
        <taxon>Eukaryota</taxon>
        <taxon>Metazoa</taxon>
        <taxon>Ecdysozoa</taxon>
        <taxon>Arthropoda</taxon>
        <taxon>Chelicerata</taxon>
        <taxon>Arachnida</taxon>
        <taxon>Araneae</taxon>
        <taxon>Araneomorphae</taxon>
        <taxon>Entelegynae</taxon>
        <taxon>Araneoidea</taxon>
        <taxon>Araneidae</taxon>
        <taxon>Araneus</taxon>
    </lineage>
</organism>
<evidence type="ECO:0000313" key="1">
    <source>
        <dbReference type="EMBL" id="GBN31526.1"/>
    </source>
</evidence>
<gene>
    <name evidence="1" type="ORF">AVEN_53756_1</name>
</gene>
<proteinExistence type="predicted"/>
<evidence type="ECO:0000313" key="2">
    <source>
        <dbReference type="Proteomes" id="UP000499080"/>
    </source>
</evidence>
<dbReference type="AlphaFoldDB" id="A0A4Y2N0Y7"/>
<sequence length="139" mass="16080">MNYKCILCNTNQGKCKCEELDAEKKRDFICGTNTGKEAIEVYHNEKGFNEKWNSNSLALRKEYETDKHKDLWPLCDSSSKVLGLKWDAQKDVFSFSAQDIIEFIKENEQTKRCVLRAASRIFCPHGFLAPYVSQAKLLF</sequence>
<comment type="caution">
    <text evidence="1">The sequence shown here is derived from an EMBL/GenBank/DDBJ whole genome shotgun (WGS) entry which is preliminary data.</text>
</comment>
<protein>
    <submittedName>
        <fullName evidence="1">Uncharacterized protein</fullName>
    </submittedName>
</protein>
<reference evidence="1 2" key="1">
    <citation type="journal article" date="2019" name="Sci. Rep.">
        <title>Orb-weaving spider Araneus ventricosus genome elucidates the spidroin gene catalogue.</title>
        <authorList>
            <person name="Kono N."/>
            <person name="Nakamura H."/>
            <person name="Ohtoshi R."/>
            <person name="Moran D.A.P."/>
            <person name="Shinohara A."/>
            <person name="Yoshida Y."/>
            <person name="Fujiwara M."/>
            <person name="Mori M."/>
            <person name="Tomita M."/>
            <person name="Arakawa K."/>
        </authorList>
    </citation>
    <scope>NUCLEOTIDE SEQUENCE [LARGE SCALE GENOMIC DNA]</scope>
</reference>
<name>A0A4Y2N0Y7_ARAVE</name>
<dbReference type="Proteomes" id="UP000499080">
    <property type="component" value="Unassembled WGS sequence"/>
</dbReference>
<keyword evidence="2" id="KW-1185">Reference proteome</keyword>
<accession>A0A4Y2N0Y7</accession>